<gene>
    <name evidence="1" type="ORF">DPMN_012509</name>
</gene>
<proteinExistence type="predicted"/>
<dbReference type="EMBL" id="JAIWYP010000001">
    <property type="protein sequence ID" value="KAH3888474.1"/>
    <property type="molecule type" value="Genomic_DNA"/>
</dbReference>
<keyword evidence="2" id="KW-1185">Reference proteome</keyword>
<dbReference type="AlphaFoldDB" id="A0A9D4N740"/>
<reference evidence="1" key="1">
    <citation type="journal article" date="2019" name="bioRxiv">
        <title>The Genome of the Zebra Mussel, Dreissena polymorpha: A Resource for Invasive Species Research.</title>
        <authorList>
            <person name="McCartney M.A."/>
            <person name="Auch B."/>
            <person name="Kono T."/>
            <person name="Mallez S."/>
            <person name="Zhang Y."/>
            <person name="Obille A."/>
            <person name="Becker A."/>
            <person name="Abrahante J.E."/>
            <person name="Garbe J."/>
            <person name="Badalamenti J.P."/>
            <person name="Herman A."/>
            <person name="Mangelson H."/>
            <person name="Liachko I."/>
            <person name="Sullivan S."/>
            <person name="Sone E.D."/>
            <person name="Koren S."/>
            <person name="Silverstein K.A.T."/>
            <person name="Beckman K.B."/>
            <person name="Gohl D.M."/>
        </authorList>
    </citation>
    <scope>NUCLEOTIDE SEQUENCE</scope>
    <source>
        <strain evidence="1">Duluth1</strain>
        <tissue evidence="1">Whole animal</tissue>
    </source>
</reference>
<protein>
    <submittedName>
        <fullName evidence="1">Uncharacterized protein</fullName>
    </submittedName>
</protein>
<evidence type="ECO:0000313" key="1">
    <source>
        <dbReference type="EMBL" id="KAH3888474.1"/>
    </source>
</evidence>
<organism evidence="1 2">
    <name type="scientific">Dreissena polymorpha</name>
    <name type="common">Zebra mussel</name>
    <name type="synonym">Mytilus polymorpha</name>
    <dbReference type="NCBI Taxonomy" id="45954"/>
    <lineage>
        <taxon>Eukaryota</taxon>
        <taxon>Metazoa</taxon>
        <taxon>Spiralia</taxon>
        <taxon>Lophotrochozoa</taxon>
        <taxon>Mollusca</taxon>
        <taxon>Bivalvia</taxon>
        <taxon>Autobranchia</taxon>
        <taxon>Heteroconchia</taxon>
        <taxon>Euheterodonta</taxon>
        <taxon>Imparidentia</taxon>
        <taxon>Neoheterodontei</taxon>
        <taxon>Myida</taxon>
        <taxon>Dreissenoidea</taxon>
        <taxon>Dreissenidae</taxon>
        <taxon>Dreissena</taxon>
    </lineage>
</organism>
<dbReference type="Proteomes" id="UP000828390">
    <property type="component" value="Unassembled WGS sequence"/>
</dbReference>
<name>A0A9D4N740_DREPO</name>
<sequence>MAATMVDINRSPTCKIRVMNQFSHDVDLKQDAEIAVAERVERSLVYWRKRKAKSTARASSPRLEGSS</sequence>
<comment type="caution">
    <text evidence="1">The sequence shown here is derived from an EMBL/GenBank/DDBJ whole genome shotgun (WGS) entry which is preliminary data.</text>
</comment>
<evidence type="ECO:0000313" key="2">
    <source>
        <dbReference type="Proteomes" id="UP000828390"/>
    </source>
</evidence>
<reference evidence="1" key="2">
    <citation type="submission" date="2020-11" db="EMBL/GenBank/DDBJ databases">
        <authorList>
            <person name="McCartney M.A."/>
            <person name="Auch B."/>
            <person name="Kono T."/>
            <person name="Mallez S."/>
            <person name="Becker A."/>
            <person name="Gohl D.M."/>
            <person name="Silverstein K.A.T."/>
            <person name="Koren S."/>
            <person name="Bechman K.B."/>
            <person name="Herman A."/>
            <person name="Abrahante J.E."/>
            <person name="Garbe J."/>
        </authorList>
    </citation>
    <scope>NUCLEOTIDE SEQUENCE</scope>
    <source>
        <strain evidence="1">Duluth1</strain>
        <tissue evidence="1">Whole animal</tissue>
    </source>
</reference>
<accession>A0A9D4N740</accession>